<evidence type="ECO:0000313" key="7">
    <source>
        <dbReference type="Proteomes" id="UP001320544"/>
    </source>
</evidence>
<evidence type="ECO:0000256" key="2">
    <source>
        <dbReference type="ARBA" id="ARBA00023125"/>
    </source>
</evidence>
<dbReference type="SUPFAM" id="SSF46894">
    <property type="entry name" value="C-terminal effector domain of the bipartite response regulators"/>
    <property type="match status" value="1"/>
</dbReference>
<feature type="domain" description="HTH luxR-type" evidence="5">
    <location>
        <begin position="426"/>
        <end position="491"/>
    </location>
</feature>
<evidence type="ECO:0000256" key="4">
    <source>
        <dbReference type="SAM" id="Phobius"/>
    </source>
</evidence>
<keyword evidence="4" id="KW-0812">Transmembrane</keyword>
<proteinExistence type="predicted"/>
<feature type="transmembrane region" description="Helical" evidence="4">
    <location>
        <begin position="285"/>
        <end position="305"/>
    </location>
</feature>
<organism evidence="6 7">
    <name type="scientific">Raoultibacter timonensis</name>
    <dbReference type="NCBI Taxonomy" id="1907662"/>
    <lineage>
        <taxon>Bacteria</taxon>
        <taxon>Bacillati</taxon>
        <taxon>Actinomycetota</taxon>
        <taxon>Coriobacteriia</taxon>
        <taxon>Eggerthellales</taxon>
        <taxon>Eggerthellaceae</taxon>
        <taxon>Raoultibacter</taxon>
    </lineage>
</organism>
<feature type="transmembrane region" description="Helical" evidence="4">
    <location>
        <begin position="67"/>
        <end position="88"/>
    </location>
</feature>
<dbReference type="SMART" id="SM00421">
    <property type="entry name" value="HTH_LUXR"/>
    <property type="match status" value="1"/>
</dbReference>
<keyword evidence="4" id="KW-1133">Transmembrane helix</keyword>
<feature type="transmembrane region" description="Helical" evidence="4">
    <location>
        <begin position="130"/>
        <end position="151"/>
    </location>
</feature>
<protein>
    <recommendedName>
        <fullName evidence="5">HTH luxR-type domain-containing protein</fullName>
    </recommendedName>
</protein>
<reference evidence="6 7" key="1">
    <citation type="submission" date="2022-01" db="EMBL/GenBank/DDBJ databases">
        <title>Novel bile acid biosynthetic pathways are enriched in the microbiome of centenarians.</title>
        <authorList>
            <person name="Sato Y."/>
            <person name="Atarashi K."/>
            <person name="Plichta R.D."/>
            <person name="Arai Y."/>
            <person name="Sasajima S."/>
            <person name="Kearney M.S."/>
            <person name="Suda W."/>
            <person name="Takeshita K."/>
            <person name="Sasaki T."/>
            <person name="Okamoto S."/>
            <person name="Skelly N.A."/>
            <person name="Okamura Y."/>
            <person name="Vlamakis H."/>
            <person name="Li Y."/>
            <person name="Tanoue T."/>
            <person name="Takei H."/>
            <person name="Nittono H."/>
            <person name="Narushima S."/>
            <person name="Irie J."/>
            <person name="Itoh H."/>
            <person name="Moriya K."/>
            <person name="Sugiura Y."/>
            <person name="Suematsu M."/>
            <person name="Moritoki N."/>
            <person name="Shibata S."/>
            <person name="Littman R.D."/>
            <person name="Fischbach A.M."/>
            <person name="Uwamino Y."/>
            <person name="Inoue T."/>
            <person name="Honda A."/>
            <person name="Hattori M."/>
            <person name="Murai T."/>
            <person name="Xavier J.R."/>
            <person name="Hirose N."/>
            <person name="Honda K."/>
        </authorList>
    </citation>
    <scope>NUCLEOTIDE SEQUENCE [LARGE SCALE GENOMIC DNA]</scope>
    <source>
        <strain evidence="6 7">CE91-St30</strain>
    </source>
</reference>
<feature type="transmembrane region" description="Helical" evidence="4">
    <location>
        <begin position="343"/>
        <end position="370"/>
    </location>
</feature>
<evidence type="ECO:0000259" key="5">
    <source>
        <dbReference type="PROSITE" id="PS50043"/>
    </source>
</evidence>
<dbReference type="PANTHER" id="PTHR44688">
    <property type="entry name" value="DNA-BINDING TRANSCRIPTIONAL ACTIVATOR DEVR_DOSR"/>
    <property type="match status" value="1"/>
</dbReference>
<keyword evidence="1" id="KW-0805">Transcription regulation</keyword>
<feature type="transmembrane region" description="Helical" evidence="4">
    <location>
        <begin position="256"/>
        <end position="278"/>
    </location>
</feature>
<feature type="transmembrane region" description="Helical" evidence="4">
    <location>
        <begin position="163"/>
        <end position="181"/>
    </location>
</feature>
<keyword evidence="2" id="KW-0238">DNA-binding</keyword>
<dbReference type="InterPro" id="IPR016032">
    <property type="entry name" value="Sig_transdc_resp-reg_C-effctor"/>
</dbReference>
<dbReference type="EMBL" id="AP025564">
    <property type="protein sequence ID" value="BDE95274.1"/>
    <property type="molecule type" value="Genomic_DNA"/>
</dbReference>
<name>A0ABN6MCB3_9ACTN</name>
<dbReference type="PROSITE" id="PS50043">
    <property type="entry name" value="HTH_LUXR_2"/>
    <property type="match status" value="1"/>
</dbReference>
<feature type="transmembrane region" description="Helical" evidence="4">
    <location>
        <begin position="376"/>
        <end position="395"/>
    </location>
</feature>
<dbReference type="PRINTS" id="PR00038">
    <property type="entry name" value="HTHLUXR"/>
</dbReference>
<dbReference type="Gene3D" id="1.10.10.10">
    <property type="entry name" value="Winged helix-like DNA-binding domain superfamily/Winged helix DNA-binding domain"/>
    <property type="match status" value="1"/>
</dbReference>
<evidence type="ECO:0000256" key="1">
    <source>
        <dbReference type="ARBA" id="ARBA00023015"/>
    </source>
</evidence>
<sequence length="506" mass="56031">MGRTRESQDAALTESRERKTILRDFGQEIAARYRLSIGFGLFWAWVWLVFQTTFFSLAFLVESGVPIPGWIIPLSAYAVTFLVLGALFRIKRVVPRGSWYVRAIPAVMSFGTLVCGILTFSPLLNPAVNSVVFCIGGLLMGAGTSCFHVEWGRMLGHLGPRKTILHGIVGTVLAAAFLVFITSFSTVFLWVIAFFIPILSMRLLGAEARSVHHFYPPVTDVQLNVPRRFLATSFTQGLSLGIVQTILLTGNYDGPVVALTASSFALSAVILLVCALFFRMDFNQLIYQVGFLVMALGYLLMSLVTPDFIGALLVQMTGYRFVDIMMWALCVYLIKQRGLPTNWVFAITTCFLLLGQLTGAVLGSATMAVIPLSGEGAYSLSIVMVFVLLALALLLSDRKNLQTGWGMVRPGDAESPPGNFEMGCTLVCRKYDLTAREEEVFALLAKGRNRAYVCSELTLSKETVKTHIRNIYRKMGIHSQQEVFEAVEAEQRSFGFEEEAPHEMRI</sequence>
<feature type="transmembrane region" description="Helical" evidence="4">
    <location>
        <begin position="41"/>
        <end position="61"/>
    </location>
</feature>
<feature type="transmembrane region" description="Helical" evidence="4">
    <location>
        <begin position="317"/>
        <end position="334"/>
    </location>
</feature>
<dbReference type="InterPro" id="IPR036388">
    <property type="entry name" value="WH-like_DNA-bd_sf"/>
</dbReference>
<dbReference type="Proteomes" id="UP001320544">
    <property type="component" value="Chromosome"/>
</dbReference>
<keyword evidence="4" id="KW-0472">Membrane</keyword>
<dbReference type="InterPro" id="IPR000792">
    <property type="entry name" value="Tscrpt_reg_LuxR_C"/>
</dbReference>
<dbReference type="PANTHER" id="PTHR44688:SF16">
    <property type="entry name" value="DNA-BINDING TRANSCRIPTIONAL ACTIVATOR DEVR_DOSR"/>
    <property type="match status" value="1"/>
</dbReference>
<evidence type="ECO:0000256" key="3">
    <source>
        <dbReference type="ARBA" id="ARBA00023163"/>
    </source>
</evidence>
<dbReference type="Pfam" id="PF00196">
    <property type="entry name" value="GerE"/>
    <property type="match status" value="1"/>
</dbReference>
<evidence type="ECO:0000313" key="6">
    <source>
        <dbReference type="EMBL" id="BDE95274.1"/>
    </source>
</evidence>
<gene>
    <name evidence="6" type="ORF">CE91St30_06070</name>
</gene>
<dbReference type="CDD" id="cd06170">
    <property type="entry name" value="LuxR_C_like"/>
    <property type="match status" value="1"/>
</dbReference>
<keyword evidence="3" id="KW-0804">Transcription</keyword>
<accession>A0ABN6MCB3</accession>
<keyword evidence="7" id="KW-1185">Reference proteome</keyword>
<feature type="transmembrane region" description="Helical" evidence="4">
    <location>
        <begin position="100"/>
        <end position="124"/>
    </location>
</feature>